<dbReference type="GO" id="GO:0004523">
    <property type="term" value="F:RNA-DNA hybrid ribonuclease activity"/>
    <property type="evidence" value="ECO:0007669"/>
    <property type="project" value="InterPro"/>
</dbReference>
<reference evidence="2" key="1">
    <citation type="submission" date="2023-02" db="EMBL/GenBank/DDBJ databases">
        <title>Genome of toxic invasive species Heracleum sosnowskyi carries increased number of genes despite the absence of recent whole-genome duplications.</title>
        <authorList>
            <person name="Schelkunov M."/>
            <person name="Shtratnikova V."/>
            <person name="Makarenko M."/>
            <person name="Klepikova A."/>
            <person name="Omelchenko D."/>
            <person name="Novikova G."/>
            <person name="Obukhova E."/>
            <person name="Bogdanov V."/>
            <person name="Penin A."/>
            <person name="Logacheva M."/>
        </authorList>
    </citation>
    <scope>NUCLEOTIDE SEQUENCE</scope>
    <source>
        <strain evidence="2">Hsosn_3</strain>
        <tissue evidence="2">Leaf</tissue>
    </source>
</reference>
<sequence length="114" mass="13093">MGQKSERSHQAGNRDYVYVGYRNSEGELLKLSTGVLPTESSLENNLNAIHHGLKKGFEDNYKEIIHETDNLDAFKVIKNLPLITPQEQEIAKIVKQIYILLHDPRWICTIAYIN</sequence>
<dbReference type="EMBL" id="JAUIZM010000010">
    <property type="protein sequence ID" value="KAK1361345.1"/>
    <property type="molecule type" value="Genomic_DNA"/>
</dbReference>
<gene>
    <name evidence="2" type="ORF">POM88_045819</name>
</gene>
<reference evidence="2" key="2">
    <citation type="submission" date="2023-05" db="EMBL/GenBank/DDBJ databases">
        <authorList>
            <person name="Schelkunov M.I."/>
        </authorList>
    </citation>
    <scope>NUCLEOTIDE SEQUENCE</scope>
    <source>
        <strain evidence="2">Hsosn_3</strain>
        <tissue evidence="2">Leaf</tissue>
    </source>
</reference>
<protein>
    <recommendedName>
        <fullName evidence="1">RNase H type-1 domain-containing protein</fullName>
    </recommendedName>
</protein>
<comment type="caution">
    <text evidence="2">The sequence shown here is derived from an EMBL/GenBank/DDBJ whole genome shotgun (WGS) entry which is preliminary data.</text>
</comment>
<evidence type="ECO:0000313" key="3">
    <source>
        <dbReference type="Proteomes" id="UP001237642"/>
    </source>
</evidence>
<organism evidence="2 3">
    <name type="scientific">Heracleum sosnowskyi</name>
    <dbReference type="NCBI Taxonomy" id="360622"/>
    <lineage>
        <taxon>Eukaryota</taxon>
        <taxon>Viridiplantae</taxon>
        <taxon>Streptophyta</taxon>
        <taxon>Embryophyta</taxon>
        <taxon>Tracheophyta</taxon>
        <taxon>Spermatophyta</taxon>
        <taxon>Magnoliopsida</taxon>
        <taxon>eudicotyledons</taxon>
        <taxon>Gunneridae</taxon>
        <taxon>Pentapetalae</taxon>
        <taxon>asterids</taxon>
        <taxon>campanulids</taxon>
        <taxon>Apiales</taxon>
        <taxon>Apiaceae</taxon>
        <taxon>Apioideae</taxon>
        <taxon>apioid superclade</taxon>
        <taxon>Tordylieae</taxon>
        <taxon>Tordyliinae</taxon>
        <taxon>Heracleum</taxon>
    </lineage>
</organism>
<dbReference type="Pfam" id="PF13456">
    <property type="entry name" value="RVT_3"/>
    <property type="match status" value="1"/>
</dbReference>
<evidence type="ECO:0000259" key="1">
    <source>
        <dbReference type="Pfam" id="PF13456"/>
    </source>
</evidence>
<dbReference type="AlphaFoldDB" id="A0AAD8H845"/>
<keyword evidence="3" id="KW-1185">Reference proteome</keyword>
<feature type="domain" description="RNase H type-1" evidence="1">
    <location>
        <begin position="22"/>
        <end position="102"/>
    </location>
</feature>
<proteinExistence type="predicted"/>
<name>A0AAD8H845_9APIA</name>
<dbReference type="InterPro" id="IPR002156">
    <property type="entry name" value="RNaseH_domain"/>
</dbReference>
<evidence type="ECO:0000313" key="2">
    <source>
        <dbReference type="EMBL" id="KAK1361345.1"/>
    </source>
</evidence>
<dbReference type="Proteomes" id="UP001237642">
    <property type="component" value="Unassembled WGS sequence"/>
</dbReference>
<dbReference type="GO" id="GO:0003676">
    <property type="term" value="F:nucleic acid binding"/>
    <property type="evidence" value="ECO:0007669"/>
    <property type="project" value="InterPro"/>
</dbReference>
<accession>A0AAD8H845</accession>